<accession>A0A0V1MD75</accession>
<protein>
    <submittedName>
        <fullName evidence="1">Uncharacterized protein</fullName>
    </submittedName>
</protein>
<gene>
    <name evidence="1" type="ORF">T10_8977</name>
</gene>
<comment type="caution">
    <text evidence="1">The sequence shown here is derived from an EMBL/GenBank/DDBJ whole genome shotgun (WGS) entry which is preliminary data.</text>
</comment>
<reference evidence="1 2" key="1">
    <citation type="submission" date="2015-01" db="EMBL/GenBank/DDBJ databases">
        <title>Evolution of Trichinella species and genotypes.</title>
        <authorList>
            <person name="Korhonen P.K."/>
            <person name="Edoardo P."/>
            <person name="Giuseppe L.R."/>
            <person name="Gasser R.B."/>
        </authorList>
    </citation>
    <scope>NUCLEOTIDE SEQUENCE [LARGE SCALE GENOMIC DNA]</scope>
    <source>
        <strain evidence="1">ISS1980</strain>
    </source>
</reference>
<dbReference type="Proteomes" id="UP000054843">
    <property type="component" value="Unassembled WGS sequence"/>
</dbReference>
<name>A0A0V1MD75_9BILA</name>
<proteinExistence type="predicted"/>
<evidence type="ECO:0000313" key="1">
    <source>
        <dbReference type="EMBL" id="KRZ69565.1"/>
    </source>
</evidence>
<sequence length="184" mass="21873">MNLYNLKFPHLIMIELKGNFNLRGRRKFDFLRCRSVEDKIRIGHVSLIQHEKGTKFSYYKCLNLTFTSAFIPFTFSFVLVTSTNEGQQQAGDRSWLTDRLCLLFNSPHFYCCENLLSGRTTNFQKLLRIFPRSERFFISKFTYFKRCLYHLHEITFIIYIAFIERLSVNIESDCCSEADIIINK</sequence>
<evidence type="ECO:0000313" key="2">
    <source>
        <dbReference type="Proteomes" id="UP000054843"/>
    </source>
</evidence>
<dbReference type="EMBL" id="JYDO01000133">
    <property type="protein sequence ID" value="KRZ69565.1"/>
    <property type="molecule type" value="Genomic_DNA"/>
</dbReference>
<dbReference type="AlphaFoldDB" id="A0A0V1MD75"/>
<keyword evidence="2" id="KW-1185">Reference proteome</keyword>
<organism evidence="1 2">
    <name type="scientific">Trichinella papuae</name>
    <dbReference type="NCBI Taxonomy" id="268474"/>
    <lineage>
        <taxon>Eukaryota</taxon>
        <taxon>Metazoa</taxon>
        <taxon>Ecdysozoa</taxon>
        <taxon>Nematoda</taxon>
        <taxon>Enoplea</taxon>
        <taxon>Dorylaimia</taxon>
        <taxon>Trichinellida</taxon>
        <taxon>Trichinellidae</taxon>
        <taxon>Trichinella</taxon>
    </lineage>
</organism>